<evidence type="ECO:0008006" key="2">
    <source>
        <dbReference type="Google" id="ProtNLM"/>
    </source>
</evidence>
<dbReference type="EMBL" id="LAZR01061980">
    <property type="protein sequence ID" value="KKK62462.1"/>
    <property type="molecule type" value="Genomic_DNA"/>
</dbReference>
<evidence type="ECO:0000313" key="1">
    <source>
        <dbReference type="EMBL" id="KKK62462.1"/>
    </source>
</evidence>
<proteinExistence type="predicted"/>
<feature type="non-terminal residue" evidence="1">
    <location>
        <position position="1"/>
    </location>
</feature>
<gene>
    <name evidence="1" type="ORF">LCGC14_3004080</name>
</gene>
<dbReference type="InterPro" id="IPR050722">
    <property type="entry name" value="Pyruvate:ferred/Flavod_OxRd"/>
</dbReference>
<sequence>AMTYGNIYVAQVAMGASDIQCVRAFAEAESYDGPSLLIAYANCIPAHGIDGVTGFAQQKLAVQSGAWTLYRFDPRLSADGKNPLQLDSKAPTQSLKDYAYNETRYTMLTKSKPDRAAELIELAQQDVDKRWKLYQQLAGLACNQDAPAQ</sequence>
<name>A0A0F8X050_9ZZZZ</name>
<dbReference type="InterPro" id="IPR029061">
    <property type="entry name" value="THDP-binding"/>
</dbReference>
<dbReference type="PANTHER" id="PTHR32154">
    <property type="entry name" value="PYRUVATE-FLAVODOXIN OXIDOREDUCTASE-RELATED"/>
    <property type="match status" value="1"/>
</dbReference>
<reference evidence="1" key="1">
    <citation type="journal article" date="2015" name="Nature">
        <title>Complex archaea that bridge the gap between prokaryotes and eukaryotes.</title>
        <authorList>
            <person name="Spang A."/>
            <person name="Saw J.H."/>
            <person name="Jorgensen S.L."/>
            <person name="Zaremba-Niedzwiedzka K."/>
            <person name="Martijn J."/>
            <person name="Lind A.E."/>
            <person name="van Eijk R."/>
            <person name="Schleper C."/>
            <person name="Guy L."/>
            <person name="Ettema T.J."/>
        </authorList>
    </citation>
    <scope>NUCLEOTIDE SEQUENCE</scope>
</reference>
<protein>
    <recommendedName>
        <fullName evidence="2">Pyruvate:ferredoxin (Flavodoxin) oxidoreductase</fullName>
    </recommendedName>
</protein>
<comment type="caution">
    <text evidence="1">The sequence shown here is derived from an EMBL/GenBank/DDBJ whole genome shotgun (WGS) entry which is preliminary data.</text>
</comment>
<dbReference type="AlphaFoldDB" id="A0A0F8X050"/>
<dbReference type="PANTHER" id="PTHR32154:SF0">
    <property type="entry name" value="PYRUVATE-FLAVODOXIN OXIDOREDUCTASE-RELATED"/>
    <property type="match status" value="1"/>
</dbReference>
<dbReference type="SUPFAM" id="SSF52518">
    <property type="entry name" value="Thiamin diphosphate-binding fold (THDP-binding)"/>
    <property type="match status" value="1"/>
</dbReference>
<accession>A0A0F8X050</accession>
<dbReference type="Gene3D" id="3.40.50.970">
    <property type="match status" value="1"/>
</dbReference>
<dbReference type="GO" id="GO:0006979">
    <property type="term" value="P:response to oxidative stress"/>
    <property type="evidence" value="ECO:0007669"/>
    <property type="project" value="TreeGrafter"/>
</dbReference>
<organism evidence="1">
    <name type="scientific">marine sediment metagenome</name>
    <dbReference type="NCBI Taxonomy" id="412755"/>
    <lineage>
        <taxon>unclassified sequences</taxon>
        <taxon>metagenomes</taxon>
        <taxon>ecological metagenomes</taxon>
    </lineage>
</organism>